<name>A0ABU1YXW2_9MICC</name>
<keyword evidence="9 14" id="KW-0408">Iron</keyword>
<evidence type="ECO:0000256" key="13">
    <source>
        <dbReference type="ARBA" id="ARBA00031777"/>
    </source>
</evidence>
<keyword evidence="6 14" id="KW-0673">Quorum sensing</keyword>
<evidence type="ECO:0000256" key="9">
    <source>
        <dbReference type="ARBA" id="ARBA00023004"/>
    </source>
</evidence>
<evidence type="ECO:0000256" key="7">
    <source>
        <dbReference type="ARBA" id="ARBA00022723"/>
    </source>
</evidence>
<evidence type="ECO:0000256" key="3">
    <source>
        <dbReference type="ARBA" id="ARBA00011738"/>
    </source>
</evidence>
<feature type="binding site" evidence="14">
    <location>
        <position position="130"/>
    </location>
    <ligand>
        <name>Fe cation</name>
        <dbReference type="ChEBI" id="CHEBI:24875"/>
    </ligand>
</feature>
<comment type="function">
    <text evidence="11 14">Involved in the synthesis of autoinducer 2 (AI-2) which is secreted by bacteria and is used to communicate both the cell density and the metabolic potential of the environment. The regulation of gene expression in response to changes in cell density is called quorum sensing. Catalyzes the transformation of S-ribosylhomocysteine (RHC) to homocysteine (HC) and 4,5-dihydroxy-2,3-pentadione (DPD).</text>
</comment>
<evidence type="ECO:0000256" key="6">
    <source>
        <dbReference type="ARBA" id="ARBA00022654"/>
    </source>
</evidence>
<dbReference type="GO" id="GO:0043768">
    <property type="term" value="F:S-ribosylhomocysteine lyase activity"/>
    <property type="evidence" value="ECO:0007669"/>
    <property type="project" value="UniProtKB-EC"/>
</dbReference>
<dbReference type="InterPro" id="IPR037005">
    <property type="entry name" value="LuxS_sf"/>
</dbReference>
<evidence type="ECO:0000313" key="15">
    <source>
        <dbReference type="EMBL" id="MDR7293202.1"/>
    </source>
</evidence>
<sequence>MAEKNMANVESFELDHTAVKAPYVRLIAVEHGPEGNGTISNFDLRLLQPNHEAIDTAGLHTIEHLLAGLLRTRLDGIIDCSPFGCRTGFHLITWDTPSIEEVARALKSSLEAIRDTVEWEDVPGTTEVSCGNFKDHSLHSAKAWAERILRDDFSLDPFDRRATV</sequence>
<keyword evidence="16" id="KW-1185">Reference proteome</keyword>
<proteinExistence type="inferred from homology"/>
<dbReference type="Pfam" id="PF02664">
    <property type="entry name" value="LuxS"/>
    <property type="match status" value="1"/>
</dbReference>
<evidence type="ECO:0000313" key="16">
    <source>
        <dbReference type="Proteomes" id="UP001180715"/>
    </source>
</evidence>
<evidence type="ECO:0000256" key="4">
    <source>
        <dbReference type="ARBA" id="ARBA00012240"/>
    </source>
</evidence>
<organism evidence="15 16">
    <name type="scientific">Pseudoglutamicibacter albus</name>
    <dbReference type="NCBI Taxonomy" id="98671"/>
    <lineage>
        <taxon>Bacteria</taxon>
        <taxon>Bacillati</taxon>
        <taxon>Actinomycetota</taxon>
        <taxon>Actinomycetes</taxon>
        <taxon>Micrococcales</taxon>
        <taxon>Micrococcaceae</taxon>
        <taxon>Pseudoglutamicibacter</taxon>
    </lineage>
</organism>
<evidence type="ECO:0000256" key="11">
    <source>
        <dbReference type="ARBA" id="ARBA00024654"/>
    </source>
</evidence>
<dbReference type="HAMAP" id="MF_00091">
    <property type="entry name" value="LuxS"/>
    <property type="match status" value="1"/>
</dbReference>
<comment type="caution">
    <text evidence="15">The sequence shown here is derived from an EMBL/GenBank/DDBJ whole genome shotgun (WGS) entry which is preliminary data.</text>
</comment>
<dbReference type="EC" id="4.4.1.21" evidence="4 14"/>
<feature type="binding site" evidence="14">
    <location>
        <position position="60"/>
    </location>
    <ligand>
        <name>Fe cation</name>
        <dbReference type="ChEBI" id="CHEBI:24875"/>
    </ligand>
</feature>
<dbReference type="PIRSF" id="PIRSF006160">
    <property type="entry name" value="AI2"/>
    <property type="match status" value="1"/>
</dbReference>
<dbReference type="SUPFAM" id="SSF63411">
    <property type="entry name" value="LuxS/MPP-like metallohydrolase"/>
    <property type="match status" value="1"/>
</dbReference>
<evidence type="ECO:0000256" key="2">
    <source>
        <dbReference type="ARBA" id="ARBA00007311"/>
    </source>
</evidence>
<comment type="catalytic activity">
    <reaction evidence="1 14">
        <text>S-(5-deoxy-D-ribos-5-yl)-L-homocysteine = (S)-4,5-dihydroxypentane-2,3-dione + L-homocysteine</text>
        <dbReference type="Rhea" id="RHEA:17753"/>
        <dbReference type="ChEBI" id="CHEBI:29484"/>
        <dbReference type="ChEBI" id="CHEBI:58195"/>
        <dbReference type="ChEBI" id="CHEBI:58199"/>
        <dbReference type="EC" id="4.4.1.21"/>
    </reaction>
</comment>
<comment type="similarity">
    <text evidence="2 14">Belongs to the LuxS family.</text>
</comment>
<evidence type="ECO:0000256" key="8">
    <source>
        <dbReference type="ARBA" id="ARBA00022929"/>
    </source>
</evidence>
<gene>
    <name evidence="14" type="primary">luxS</name>
    <name evidence="15" type="ORF">J2S67_000470</name>
</gene>
<evidence type="ECO:0000256" key="1">
    <source>
        <dbReference type="ARBA" id="ARBA00000297"/>
    </source>
</evidence>
<keyword evidence="10 14" id="KW-0456">Lyase</keyword>
<dbReference type="PRINTS" id="PR01487">
    <property type="entry name" value="LUXSPROTEIN"/>
</dbReference>
<dbReference type="PANTHER" id="PTHR35799:SF1">
    <property type="entry name" value="S-RIBOSYLHOMOCYSTEINE LYASE"/>
    <property type="match status" value="1"/>
</dbReference>
<reference evidence="15" key="1">
    <citation type="submission" date="2023-07" db="EMBL/GenBank/DDBJ databases">
        <title>Sequencing the genomes of 1000 actinobacteria strains.</title>
        <authorList>
            <person name="Klenk H.-P."/>
        </authorList>
    </citation>
    <scope>NUCLEOTIDE SEQUENCE</scope>
    <source>
        <strain evidence="15">DSM 13068</strain>
    </source>
</reference>
<evidence type="ECO:0000256" key="5">
    <source>
        <dbReference type="ARBA" id="ARBA00015130"/>
    </source>
</evidence>
<evidence type="ECO:0000256" key="14">
    <source>
        <dbReference type="HAMAP-Rule" id="MF_00091"/>
    </source>
</evidence>
<comment type="subunit">
    <text evidence="3 14">Homodimer.</text>
</comment>
<comment type="cofactor">
    <cofactor evidence="14">
        <name>Fe cation</name>
        <dbReference type="ChEBI" id="CHEBI:24875"/>
    </cofactor>
    <text evidence="14">Binds 1 Fe cation per subunit.</text>
</comment>
<feature type="binding site" evidence="14">
    <location>
        <position position="64"/>
    </location>
    <ligand>
        <name>Fe cation</name>
        <dbReference type="ChEBI" id="CHEBI:24875"/>
    </ligand>
</feature>
<dbReference type="RefSeq" id="WP_310245927.1">
    <property type="nucleotide sequence ID" value="NZ_JAVDXX010000001.1"/>
</dbReference>
<dbReference type="Gene3D" id="3.30.1360.80">
    <property type="entry name" value="S-ribosylhomocysteinase (LuxS)"/>
    <property type="match status" value="1"/>
</dbReference>
<evidence type="ECO:0000256" key="12">
    <source>
        <dbReference type="ARBA" id="ARBA00030600"/>
    </source>
</evidence>
<dbReference type="EMBL" id="JAVDXX010000001">
    <property type="protein sequence ID" value="MDR7293202.1"/>
    <property type="molecule type" value="Genomic_DNA"/>
</dbReference>
<protein>
    <recommendedName>
        <fullName evidence="5 14">S-ribosylhomocysteine lyase</fullName>
        <ecNumber evidence="4 14">4.4.1.21</ecNumber>
    </recommendedName>
    <alternativeName>
        <fullName evidence="12 14">AI-2 synthesis protein</fullName>
    </alternativeName>
    <alternativeName>
        <fullName evidence="13 14">Autoinducer-2 production protein LuxS</fullName>
    </alternativeName>
</protein>
<accession>A0ABU1YXW2</accession>
<evidence type="ECO:0000256" key="10">
    <source>
        <dbReference type="ARBA" id="ARBA00023239"/>
    </source>
</evidence>
<keyword evidence="8 14" id="KW-0071">Autoinducer synthesis</keyword>
<dbReference type="InterPro" id="IPR003815">
    <property type="entry name" value="S-ribosylhomocysteinase"/>
</dbReference>
<dbReference type="PANTHER" id="PTHR35799">
    <property type="entry name" value="S-RIBOSYLHOMOCYSTEINE LYASE"/>
    <property type="match status" value="1"/>
</dbReference>
<dbReference type="InterPro" id="IPR011249">
    <property type="entry name" value="Metalloenz_LuxS/M16"/>
</dbReference>
<keyword evidence="7 14" id="KW-0479">Metal-binding</keyword>
<dbReference type="Proteomes" id="UP001180715">
    <property type="component" value="Unassembled WGS sequence"/>
</dbReference>